<dbReference type="RefSeq" id="XP_002670724.1">
    <property type="nucleotide sequence ID" value="XM_002670678.1"/>
</dbReference>
<gene>
    <name evidence="8" type="ORF">NAEGRDRAFT_53354</name>
</gene>
<dbReference type="PROSITE" id="PS00228">
    <property type="entry name" value="TUBULIN_B_AUTOREG"/>
    <property type="match status" value="1"/>
</dbReference>
<dbReference type="AlphaFoldDB" id="D2VYW1"/>
<feature type="domain" description="Tubulin/FtsZ GTPase" evidence="7">
    <location>
        <begin position="48"/>
        <end position="244"/>
    </location>
</feature>
<dbReference type="InParanoid" id="D2VYW1"/>
<dbReference type="SUPFAM" id="SSF55307">
    <property type="entry name" value="Tubulin C-terminal domain-like"/>
    <property type="match status" value="1"/>
</dbReference>
<organism evidence="9">
    <name type="scientific">Naegleria gruberi</name>
    <name type="common">Amoeba</name>
    <dbReference type="NCBI Taxonomy" id="5762"/>
    <lineage>
        <taxon>Eukaryota</taxon>
        <taxon>Discoba</taxon>
        <taxon>Heterolobosea</taxon>
        <taxon>Tetramitia</taxon>
        <taxon>Eutetramitia</taxon>
        <taxon>Vahlkampfiidae</taxon>
        <taxon>Naegleria</taxon>
    </lineage>
</organism>
<evidence type="ECO:0000256" key="1">
    <source>
        <dbReference type="ARBA" id="ARBA00009636"/>
    </source>
</evidence>
<dbReference type="Gene3D" id="3.30.1330.20">
    <property type="entry name" value="Tubulin/FtsZ, C-terminal domain"/>
    <property type="match status" value="1"/>
</dbReference>
<dbReference type="Gene3D" id="3.40.50.1440">
    <property type="entry name" value="Tubulin/FtsZ, GTPase domain"/>
    <property type="match status" value="1"/>
</dbReference>
<evidence type="ECO:0000256" key="4">
    <source>
        <dbReference type="ARBA" id="ARBA00022842"/>
    </source>
</evidence>
<dbReference type="InterPro" id="IPR013838">
    <property type="entry name" value="Beta-tubulin_BS"/>
</dbReference>
<evidence type="ECO:0000256" key="2">
    <source>
        <dbReference type="ARBA" id="ARBA00022701"/>
    </source>
</evidence>
<dbReference type="InterPro" id="IPR002453">
    <property type="entry name" value="Beta_tubulin"/>
</dbReference>
<evidence type="ECO:0000256" key="3">
    <source>
        <dbReference type="ARBA" id="ARBA00022741"/>
    </source>
</evidence>
<dbReference type="PANTHER" id="PTHR11588">
    <property type="entry name" value="TUBULIN"/>
    <property type="match status" value="1"/>
</dbReference>
<dbReference type="InterPro" id="IPR003008">
    <property type="entry name" value="Tubulin_FtsZ_GTPase"/>
</dbReference>
<dbReference type="InterPro" id="IPR037103">
    <property type="entry name" value="Tubulin/FtsZ-like_C"/>
</dbReference>
<evidence type="ECO:0000256" key="5">
    <source>
        <dbReference type="ARBA" id="ARBA00023134"/>
    </source>
</evidence>
<keyword evidence="3" id="KW-0547">Nucleotide-binding</keyword>
<accession>D2VYW1</accession>
<dbReference type="KEGG" id="ngr:NAEGRDRAFT_53354"/>
<dbReference type="InterPro" id="IPR023123">
    <property type="entry name" value="Tubulin_C"/>
</dbReference>
<dbReference type="InterPro" id="IPR008280">
    <property type="entry name" value="Tub_FtsZ_C"/>
</dbReference>
<proteinExistence type="inferred from homology"/>
<dbReference type="CDD" id="cd02187">
    <property type="entry name" value="beta_tubulin"/>
    <property type="match status" value="1"/>
</dbReference>
<dbReference type="InterPro" id="IPR018316">
    <property type="entry name" value="Tubulin/FtsZ_2-layer-sand-dom"/>
</dbReference>
<dbReference type="PRINTS" id="PR01163">
    <property type="entry name" value="BETATUBULIN"/>
</dbReference>
<dbReference type="GO" id="GO:0003924">
    <property type="term" value="F:GTPase activity"/>
    <property type="evidence" value="ECO:0007669"/>
    <property type="project" value="InterPro"/>
</dbReference>
<dbReference type="PRINTS" id="PR01161">
    <property type="entry name" value="TUBULIN"/>
</dbReference>
<protein>
    <submittedName>
        <fullName evidence="8">Beta-tubulin</fullName>
    </submittedName>
</protein>
<dbReference type="VEuPathDB" id="AmoebaDB:NAEGRDRAFT_53354"/>
<dbReference type="GeneID" id="8857869"/>
<evidence type="ECO:0000256" key="6">
    <source>
        <dbReference type="ARBA" id="ARBA00034296"/>
    </source>
</evidence>
<dbReference type="SUPFAM" id="SSF52490">
    <property type="entry name" value="Tubulin nucleotide-binding domain-like"/>
    <property type="match status" value="1"/>
</dbReference>
<dbReference type="GO" id="GO:0007017">
    <property type="term" value="P:microtubule-based process"/>
    <property type="evidence" value="ECO:0007669"/>
    <property type="project" value="InterPro"/>
</dbReference>
<evidence type="ECO:0000313" key="8">
    <source>
        <dbReference type="EMBL" id="EFC37980.1"/>
    </source>
</evidence>
<keyword evidence="9" id="KW-1185">Reference proteome</keyword>
<sequence length="441" mass="50228">MREIVSLFIGGCGNRIGNCFWKGIMREHNIDTNTGERIEGFEDVEENLNIFLDEREDKFVPRVVMADLEAETIESMIKNENLLESKFASFQRCGNGNCFSRGMYTDGALLIRNIMDQARKSVEQCDFFEGFQMFHSIIGGSGSGLGSLVVSKLREEFPDKMMATATVLPSNKDDYGSRSLSHYNAGLSMHYLVENTDFVTCLNNEALGNICNSKLGLENYGYEHMNNLITQAICGFTSPLRFSGILNSSYRKLSTNLVPFPRLHFFTVSHSPFCLGDTEPTVEGLTSDVFNQTNLLISMDPSLGRYMTNIITYRDNEPNISMIEEYVRKFKKDNEAIFKEWVPNNIHTSVCKSISPDCPTKSSATMVSNTSAIKTVFNKISDQFTVMFRRRAFLHQYLEDGMDEMEFTEAESNFNDLQSEYYDDWGAWCEEEEEGEYDEEP</sequence>
<dbReference type="STRING" id="5762.D2VYW1"/>
<name>D2VYW1_NAEGR</name>
<comment type="similarity">
    <text evidence="1">Belongs to the tubulin family.</text>
</comment>
<keyword evidence="5" id="KW-0342">GTP-binding</keyword>
<dbReference type="InterPro" id="IPR000217">
    <property type="entry name" value="Tubulin"/>
</dbReference>
<dbReference type="GO" id="GO:0005200">
    <property type="term" value="F:structural constituent of cytoskeleton"/>
    <property type="evidence" value="ECO:0007669"/>
    <property type="project" value="InterPro"/>
</dbReference>
<dbReference type="Pfam" id="PF00091">
    <property type="entry name" value="Tubulin"/>
    <property type="match status" value="1"/>
</dbReference>
<keyword evidence="4" id="KW-0460">Magnesium</keyword>
<keyword evidence="2" id="KW-0493">Microtubule</keyword>
<dbReference type="eggNOG" id="KOG1375">
    <property type="taxonomic scope" value="Eukaryota"/>
</dbReference>
<dbReference type="Pfam" id="PF03953">
    <property type="entry name" value="Tubulin_C"/>
    <property type="match status" value="1"/>
</dbReference>
<dbReference type="EMBL" id="GG738912">
    <property type="protein sequence ID" value="EFC37980.1"/>
    <property type="molecule type" value="Genomic_DNA"/>
</dbReference>
<comment type="function">
    <text evidence="6">Tubulin is the major constituent of microtubules, a cylinder consisting of laterally associated linear protofilaments composed of alpha- and beta-tubulin heterodimers. Microtubules grow by the addition of GTP-tubulin dimers to the microtubule end, where a stabilizing cap forms. Below the cap, tubulin dimers are in GDP-bound state, owing to GTPase activity of alpha-tubulin.</text>
</comment>
<dbReference type="Proteomes" id="UP000006671">
    <property type="component" value="Unassembled WGS sequence"/>
</dbReference>
<evidence type="ECO:0000259" key="7">
    <source>
        <dbReference type="SMART" id="SM00864"/>
    </source>
</evidence>
<reference evidence="8 9" key="1">
    <citation type="journal article" date="2010" name="Cell">
        <title>The genome of Naegleria gruberi illuminates early eukaryotic versatility.</title>
        <authorList>
            <person name="Fritz-Laylin L.K."/>
            <person name="Prochnik S.E."/>
            <person name="Ginger M.L."/>
            <person name="Dacks J.B."/>
            <person name="Carpenter M.L."/>
            <person name="Field M.C."/>
            <person name="Kuo A."/>
            <person name="Paredez A."/>
            <person name="Chapman J."/>
            <person name="Pham J."/>
            <person name="Shu S."/>
            <person name="Neupane R."/>
            <person name="Cipriano M."/>
            <person name="Mancuso J."/>
            <person name="Tu H."/>
            <person name="Salamov A."/>
            <person name="Lindquist E."/>
            <person name="Shapiro H."/>
            <person name="Lucas S."/>
            <person name="Grigoriev I.V."/>
            <person name="Cande W.Z."/>
            <person name="Fulton C."/>
            <person name="Rokhsar D.S."/>
            <person name="Dawson S.C."/>
        </authorList>
    </citation>
    <scope>NUCLEOTIDE SEQUENCE [LARGE SCALE GENOMIC DNA]</scope>
    <source>
        <strain evidence="8 9">NEG-M</strain>
    </source>
</reference>
<dbReference type="InterPro" id="IPR036525">
    <property type="entry name" value="Tubulin/FtsZ_GTPase_sf"/>
</dbReference>
<dbReference type="GO" id="GO:0005525">
    <property type="term" value="F:GTP binding"/>
    <property type="evidence" value="ECO:0007669"/>
    <property type="project" value="UniProtKB-KW"/>
</dbReference>
<dbReference type="GO" id="GO:0005874">
    <property type="term" value="C:microtubule"/>
    <property type="evidence" value="ECO:0007669"/>
    <property type="project" value="UniProtKB-KW"/>
</dbReference>
<evidence type="ECO:0000313" key="9">
    <source>
        <dbReference type="Proteomes" id="UP000006671"/>
    </source>
</evidence>
<dbReference type="SMART" id="SM00864">
    <property type="entry name" value="Tubulin"/>
    <property type="match status" value="1"/>
</dbReference>
<dbReference type="Gene3D" id="1.10.287.600">
    <property type="entry name" value="Helix hairpin bin"/>
    <property type="match status" value="1"/>
</dbReference>